<sequence>MPASQAFDMPVSQAFDMPVSQAFDMPASQAVTHPSTSLNLPSSELLLARFVWVANPTGSGLHHLPVPSQVVFHLPATFSPVANNISDNSNIRLSGTACKSPGAKLT</sequence>
<gene>
    <name evidence="1" type="ORF">Zmor_006379</name>
</gene>
<proteinExistence type="predicted"/>
<evidence type="ECO:0000313" key="2">
    <source>
        <dbReference type="Proteomes" id="UP001168821"/>
    </source>
</evidence>
<name>A0AA38IUR2_9CUCU</name>
<comment type="caution">
    <text evidence="1">The sequence shown here is derived from an EMBL/GenBank/DDBJ whole genome shotgun (WGS) entry which is preliminary data.</text>
</comment>
<dbReference type="Proteomes" id="UP001168821">
    <property type="component" value="Unassembled WGS sequence"/>
</dbReference>
<protein>
    <submittedName>
        <fullName evidence="1">Uncharacterized protein</fullName>
    </submittedName>
</protein>
<reference evidence="1" key="1">
    <citation type="journal article" date="2023" name="G3 (Bethesda)">
        <title>Whole genome assemblies of Zophobas morio and Tenebrio molitor.</title>
        <authorList>
            <person name="Kaur S."/>
            <person name="Stinson S.A."/>
            <person name="diCenzo G.C."/>
        </authorList>
    </citation>
    <scope>NUCLEOTIDE SEQUENCE</scope>
    <source>
        <strain evidence="1">QUZm001</strain>
    </source>
</reference>
<accession>A0AA38IUR2</accession>
<evidence type="ECO:0000313" key="1">
    <source>
        <dbReference type="EMBL" id="KAJ3662011.1"/>
    </source>
</evidence>
<keyword evidence="2" id="KW-1185">Reference proteome</keyword>
<organism evidence="1 2">
    <name type="scientific">Zophobas morio</name>
    <dbReference type="NCBI Taxonomy" id="2755281"/>
    <lineage>
        <taxon>Eukaryota</taxon>
        <taxon>Metazoa</taxon>
        <taxon>Ecdysozoa</taxon>
        <taxon>Arthropoda</taxon>
        <taxon>Hexapoda</taxon>
        <taxon>Insecta</taxon>
        <taxon>Pterygota</taxon>
        <taxon>Neoptera</taxon>
        <taxon>Endopterygota</taxon>
        <taxon>Coleoptera</taxon>
        <taxon>Polyphaga</taxon>
        <taxon>Cucujiformia</taxon>
        <taxon>Tenebrionidae</taxon>
        <taxon>Zophobas</taxon>
    </lineage>
</organism>
<dbReference type="AlphaFoldDB" id="A0AA38IUR2"/>
<dbReference type="EMBL" id="JALNTZ010000002">
    <property type="protein sequence ID" value="KAJ3662011.1"/>
    <property type="molecule type" value="Genomic_DNA"/>
</dbReference>